<comment type="similarity">
    <text evidence="2">Belongs to the peptidase S8 family.</text>
</comment>
<evidence type="ECO:0000256" key="6">
    <source>
        <dbReference type="ARBA" id="ARBA00022825"/>
    </source>
</evidence>
<dbReference type="PROSITE" id="PS00138">
    <property type="entry name" value="SUBTILASE_SER"/>
    <property type="match status" value="1"/>
</dbReference>
<dbReference type="InParanoid" id="A0A2P5FYI5"/>
<feature type="domain" description="Subtilisin-like protease fibronectin type-III" evidence="10">
    <location>
        <begin position="224"/>
        <end position="292"/>
    </location>
</feature>
<dbReference type="GO" id="GO:0005576">
    <property type="term" value="C:extracellular region"/>
    <property type="evidence" value="ECO:0007669"/>
    <property type="project" value="UniProtKB-SubCell"/>
</dbReference>
<reference evidence="12" key="1">
    <citation type="submission" date="2016-06" db="EMBL/GenBank/DDBJ databases">
        <title>Parallel loss of symbiosis genes in relatives of nitrogen-fixing non-legume Parasponia.</title>
        <authorList>
            <person name="Van Velzen R."/>
            <person name="Holmer R."/>
            <person name="Bu F."/>
            <person name="Rutten L."/>
            <person name="Van Zeijl A."/>
            <person name="Liu W."/>
            <person name="Santuari L."/>
            <person name="Cao Q."/>
            <person name="Sharma T."/>
            <person name="Shen D."/>
            <person name="Roswanjaya Y."/>
            <person name="Wardhani T."/>
            <person name="Kalhor M.S."/>
            <person name="Jansen J."/>
            <person name="Van den Hoogen J."/>
            <person name="Gungor B."/>
            <person name="Hartog M."/>
            <person name="Hontelez J."/>
            <person name="Verver J."/>
            <person name="Yang W.-C."/>
            <person name="Schijlen E."/>
            <person name="Repin R."/>
            <person name="Schilthuizen M."/>
            <person name="Schranz E."/>
            <person name="Heidstra R."/>
            <person name="Miyata K."/>
            <person name="Fedorova E."/>
            <person name="Kohlen W."/>
            <person name="Bisseling T."/>
            <person name="Smit S."/>
            <person name="Geurts R."/>
        </authorList>
    </citation>
    <scope>NUCLEOTIDE SEQUENCE [LARGE SCALE GENOMIC DNA]</scope>
    <source>
        <strain evidence="12">cv. RG33-2</strain>
    </source>
</reference>
<feature type="domain" description="Peptidase S8/S53" evidence="8">
    <location>
        <begin position="149"/>
        <end position="223"/>
    </location>
</feature>
<dbReference type="SUPFAM" id="SSF52025">
    <property type="entry name" value="PA domain"/>
    <property type="match status" value="1"/>
</dbReference>
<keyword evidence="6" id="KW-0720">Serine protease</keyword>
<evidence type="ECO:0000256" key="4">
    <source>
        <dbReference type="ARBA" id="ARBA00022729"/>
    </source>
</evidence>
<evidence type="ECO:0000256" key="1">
    <source>
        <dbReference type="ARBA" id="ARBA00004613"/>
    </source>
</evidence>
<feature type="domain" description="PA" evidence="9">
    <location>
        <begin position="49"/>
        <end position="124"/>
    </location>
</feature>
<dbReference type="Gene3D" id="3.50.30.30">
    <property type="match status" value="1"/>
</dbReference>
<dbReference type="GO" id="GO:0006508">
    <property type="term" value="P:proteolysis"/>
    <property type="evidence" value="ECO:0007669"/>
    <property type="project" value="UniProtKB-KW"/>
</dbReference>
<dbReference type="STRING" id="63057.A0A2P5FYI5"/>
<keyword evidence="3" id="KW-0645">Protease</keyword>
<gene>
    <name evidence="11" type="ORF">TorRG33x02_009230</name>
</gene>
<protein>
    <submittedName>
        <fullName evidence="11">Peptidase S8, subtilisin-related</fullName>
    </submittedName>
</protein>
<keyword evidence="12" id="KW-1185">Reference proteome</keyword>
<dbReference type="InterPro" id="IPR003137">
    <property type="entry name" value="PA_domain"/>
</dbReference>
<dbReference type="GO" id="GO:0009610">
    <property type="term" value="P:response to symbiotic fungus"/>
    <property type="evidence" value="ECO:0007669"/>
    <property type="project" value="UniProtKB-ARBA"/>
</dbReference>
<dbReference type="InterPro" id="IPR045051">
    <property type="entry name" value="SBT"/>
</dbReference>
<dbReference type="CDD" id="cd02120">
    <property type="entry name" value="PA_subtilisin_like"/>
    <property type="match status" value="1"/>
</dbReference>
<name>A0A2P5FYI5_TREOI</name>
<evidence type="ECO:0000256" key="2">
    <source>
        <dbReference type="ARBA" id="ARBA00011073"/>
    </source>
</evidence>
<evidence type="ECO:0000313" key="11">
    <source>
        <dbReference type="EMBL" id="POO02862.1"/>
    </source>
</evidence>
<dbReference type="AlphaFoldDB" id="A0A2P5FYI5"/>
<proteinExistence type="inferred from homology"/>
<keyword evidence="4" id="KW-0732">Signal</keyword>
<keyword evidence="5" id="KW-0378">Hydrolase</keyword>
<dbReference type="InterPro" id="IPR000209">
    <property type="entry name" value="Peptidase_S8/S53_dom"/>
</dbReference>
<dbReference type="InterPro" id="IPR023828">
    <property type="entry name" value="Peptidase_S8_Ser-AS"/>
</dbReference>
<dbReference type="Gene3D" id="3.40.50.200">
    <property type="entry name" value="Peptidase S8/S53 domain"/>
    <property type="match status" value="1"/>
</dbReference>
<dbReference type="Proteomes" id="UP000237000">
    <property type="component" value="Unassembled WGS sequence"/>
</dbReference>
<dbReference type="Pfam" id="PF00082">
    <property type="entry name" value="Peptidase_S8"/>
    <property type="match status" value="1"/>
</dbReference>
<evidence type="ECO:0000259" key="9">
    <source>
        <dbReference type="Pfam" id="PF02225"/>
    </source>
</evidence>
<comment type="subcellular location">
    <subcellularLocation>
        <location evidence="1">Secreted</location>
    </subcellularLocation>
</comment>
<evidence type="ECO:0000256" key="7">
    <source>
        <dbReference type="ARBA" id="ARBA00023180"/>
    </source>
</evidence>
<dbReference type="PANTHER" id="PTHR10795">
    <property type="entry name" value="PROPROTEIN CONVERTASE SUBTILISIN/KEXIN"/>
    <property type="match status" value="1"/>
</dbReference>
<comment type="caution">
    <text evidence="11">The sequence shown here is derived from an EMBL/GenBank/DDBJ whole genome shotgun (WGS) entry which is preliminary data.</text>
</comment>
<dbReference type="SUPFAM" id="SSF52743">
    <property type="entry name" value="Subtilisin-like"/>
    <property type="match status" value="1"/>
</dbReference>
<dbReference type="InterPro" id="IPR046450">
    <property type="entry name" value="PA_dom_sf"/>
</dbReference>
<evidence type="ECO:0000259" key="8">
    <source>
        <dbReference type="Pfam" id="PF00082"/>
    </source>
</evidence>
<sequence length="292" mass="31115">MLFSVSLEDLILTKKVSTLLLLALGLPSQKFYPLISGSDAKTAKVSALDALLCKPGSLEPKNVKGTILVYLHGVTGRVEKGQQAALAGAVGMILANDFKSGNDITADCHLLTASHVNFTDGKSIFDYLNSTKTPMVYMTQAKTEVEVKPAPIIAVFSSRGPNIIEPGILKPDITAPGVNTVAAFSKANGPTDEKFDKRRILFNSQSGTSMSCPHVAGIVVLSLGSRRVIVARRVKNVGPPGTYKASVRTPPGVSIYVKPSSLQFSKIGEKKNFEIVLKAKVAGKPKDYVFGQ</sequence>
<dbReference type="GO" id="GO:0004252">
    <property type="term" value="F:serine-type endopeptidase activity"/>
    <property type="evidence" value="ECO:0007669"/>
    <property type="project" value="InterPro"/>
</dbReference>
<evidence type="ECO:0000256" key="3">
    <source>
        <dbReference type="ARBA" id="ARBA00022670"/>
    </source>
</evidence>
<keyword evidence="7" id="KW-0325">Glycoprotein</keyword>
<dbReference type="InterPro" id="IPR041469">
    <property type="entry name" value="Subtilisin-like_FN3"/>
</dbReference>
<dbReference type="Pfam" id="PF17766">
    <property type="entry name" value="fn3_6"/>
    <property type="match status" value="1"/>
</dbReference>
<dbReference type="OrthoDB" id="206201at2759"/>
<dbReference type="InterPro" id="IPR036852">
    <property type="entry name" value="Peptidase_S8/S53_dom_sf"/>
</dbReference>
<dbReference type="EMBL" id="JXTC01000003">
    <property type="protein sequence ID" value="POO02862.1"/>
    <property type="molecule type" value="Genomic_DNA"/>
</dbReference>
<accession>A0A2P5FYI5</accession>
<evidence type="ECO:0000313" key="12">
    <source>
        <dbReference type="Proteomes" id="UP000237000"/>
    </source>
</evidence>
<evidence type="ECO:0000256" key="5">
    <source>
        <dbReference type="ARBA" id="ARBA00022801"/>
    </source>
</evidence>
<evidence type="ECO:0000259" key="10">
    <source>
        <dbReference type="Pfam" id="PF17766"/>
    </source>
</evidence>
<organism evidence="11 12">
    <name type="scientific">Trema orientale</name>
    <name type="common">Charcoal tree</name>
    <name type="synonym">Celtis orientalis</name>
    <dbReference type="NCBI Taxonomy" id="63057"/>
    <lineage>
        <taxon>Eukaryota</taxon>
        <taxon>Viridiplantae</taxon>
        <taxon>Streptophyta</taxon>
        <taxon>Embryophyta</taxon>
        <taxon>Tracheophyta</taxon>
        <taxon>Spermatophyta</taxon>
        <taxon>Magnoliopsida</taxon>
        <taxon>eudicotyledons</taxon>
        <taxon>Gunneridae</taxon>
        <taxon>Pentapetalae</taxon>
        <taxon>rosids</taxon>
        <taxon>fabids</taxon>
        <taxon>Rosales</taxon>
        <taxon>Cannabaceae</taxon>
        <taxon>Trema</taxon>
    </lineage>
</organism>
<dbReference type="Pfam" id="PF02225">
    <property type="entry name" value="PA"/>
    <property type="match status" value="1"/>
</dbReference>